<dbReference type="OrthoDB" id="9803251at2"/>
<keyword evidence="5 6" id="KW-0687">Ribonucleoprotein</keyword>
<dbReference type="RefSeq" id="WP_096617652.1">
    <property type="nucleotide sequence ID" value="NZ_JACRYZ010000025.1"/>
</dbReference>
<evidence type="ECO:0000256" key="4">
    <source>
        <dbReference type="ARBA" id="ARBA00022980"/>
    </source>
</evidence>
<evidence type="ECO:0000256" key="3">
    <source>
        <dbReference type="ARBA" id="ARBA00011838"/>
    </source>
</evidence>
<keyword evidence="4 6" id="KW-0689">Ribosomal protein</keyword>
<proteinExistence type="inferred from homology"/>
<evidence type="ECO:0000256" key="6">
    <source>
        <dbReference type="RuleBase" id="RU000564"/>
    </source>
</evidence>
<evidence type="ECO:0000313" key="7">
    <source>
        <dbReference type="EMBL" id="TVS84463.1"/>
    </source>
</evidence>
<comment type="caution">
    <text evidence="7">The sequence shown here is derived from an EMBL/GenBank/DDBJ whole genome shotgun (WGS) entry which is preliminary data.</text>
</comment>
<dbReference type="GO" id="GO:1990904">
    <property type="term" value="C:ribonucleoprotein complex"/>
    <property type="evidence" value="ECO:0007669"/>
    <property type="project" value="UniProtKB-KW"/>
</dbReference>
<dbReference type="AlphaFoldDB" id="A0A6H2NSS3"/>
<dbReference type="GO" id="GO:0005840">
    <property type="term" value="C:ribosome"/>
    <property type="evidence" value="ECO:0007669"/>
    <property type="project" value="UniProtKB-KW"/>
</dbReference>
<evidence type="ECO:0000256" key="5">
    <source>
        <dbReference type="ARBA" id="ARBA00023274"/>
    </source>
</evidence>
<reference evidence="7" key="1">
    <citation type="submission" date="2019-07" db="EMBL/GenBank/DDBJ databases">
        <title>Genome assemblies of Wolbachia strains wAlbA and wAlbB in wild caught Aedes albopictus specimens.</title>
        <authorList>
            <person name="Kulkarni A."/>
            <person name="Yu W."/>
            <person name="Xue R.-D."/>
            <person name="Ma Y."/>
            <person name="Xu J."/>
        </authorList>
    </citation>
    <scope>NUCLEOTIDE SEQUENCE</scope>
    <source>
        <strain evidence="7">FL2016</strain>
    </source>
</reference>
<comment type="subunit">
    <text evidence="3">Part of the 50S ribosomal subunit.</text>
</comment>
<evidence type="ECO:0000256" key="1">
    <source>
        <dbReference type="ARBA" id="ARBA00003795"/>
    </source>
</evidence>
<evidence type="ECO:0000256" key="2">
    <source>
        <dbReference type="ARBA" id="ARBA00009296"/>
    </source>
</evidence>
<accession>A0A6H2NSS3</accession>
<dbReference type="GO" id="GO:0003735">
    <property type="term" value="F:structural constituent of ribosome"/>
    <property type="evidence" value="ECO:0007669"/>
    <property type="project" value="InterPro"/>
</dbReference>
<name>A0A6H2NSS3_WOLPI</name>
<dbReference type="GO" id="GO:0006412">
    <property type="term" value="P:translation"/>
    <property type="evidence" value="ECO:0007669"/>
    <property type="project" value="InterPro"/>
</dbReference>
<dbReference type="InterPro" id="IPR034704">
    <property type="entry name" value="Ribosomal_bL28/bL31-like_sf"/>
</dbReference>
<dbReference type="NCBIfam" id="TIGR00105">
    <property type="entry name" value="L31"/>
    <property type="match status" value="1"/>
</dbReference>
<dbReference type="Pfam" id="PF01197">
    <property type="entry name" value="Ribosomal_L31"/>
    <property type="match status" value="1"/>
</dbReference>
<comment type="function">
    <text evidence="1">Binds the 23S rRNA.</text>
</comment>
<protein>
    <recommendedName>
        <fullName evidence="6">50S ribosomal protein L31</fullName>
    </recommendedName>
</protein>
<dbReference type="InterPro" id="IPR002150">
    <property type="entry name" value="Ribosomal_bL31"/>
</dbReference>
<dbReference type="Gene3D" id="4.10.830.30">
    <property type="entry name" value="Ribosomal protein L31"/>
    <property type="match status" value="1"/>
</dbReference>
<sequence>MAEIDYHKVTIVMTDGQEFETRSTYGKEGDKIKLDRDPLTHPAWTGSLASGSTNKTSKLAKFNDKYGSIF</sequence>
<gene>
    <name evidence="7" type="ORF">COM43_004770</name>
</gene>
<dbReference type="NCBIfam" id="NF001809">
    <property type="entry name" value="PRK00528.1"/>
    <property type="match status" value="1"/>
</dbReference>
<dbReference type="SUPFAM" id="SSF143800">
    <property type="entry name" value="L28p-like"/>
    <property type="match status" value="1"/>
</dbReference>
<dbReference type="EMBL" id="NWVK02000266">
    <property type="protein sequence ID" value="TVS84463.1"/>
    <property type="molecule type" value="Genomic_DNA"/>
</dbReference>
<comment type="similarity">
    <text evidence="2">Belongs to the bacterial ribosomal protein bL31 family. Type A subfamily.</text>
</comment>
<dbReference type="Proteomes" id="UP000217566">
    <property type="component" value="Unassembled WGS sequence"/>
</dbReference>
<organism evidence="7">
    <name type="scientific">Wolbachia pipientis</name>
    <dbReference type="NCBI Taxonomy" id="955"/>
    <lineage>
        <taxon>Bacteria</taxon>
        <taxon>Pseudomonadati</taxon>
        <taxon>Pseudomonadota</taxon>
        <taxon>Alphaproteobacteria</taxon>
        <taxon>Rickettsiales</taxon>
        <taxon>Anaplasmataceae</taxon>
        <taxon>Wolbachieae</taxon>
        <taxon>Wolbachia</taxon>
    </lineage>
</organism>
<dbReference type="InterPro" id="IPR042105">
    <property type="entry name" value="Ribosomal_bL31_sf"/>
</dbReference>